<sequence>MISILSLLLSSLSECTNEGDIDTESSRPSPFVVQLRSSGESSDFFEEPFVLDTSPSKSSFANAVIVGTSSASGNKSTSIDVLLACSG</sequence>
<proteinExistence type="predicted"/>
<accession>A0A3P7WTH6</accession>
<organism evidence="2 3">
    <name type="scientific">Brugia timori</name>
    <dbReference type="NCBI Taxonomy" id="42155"/>
    <lineage>
        <taxon>Eukaryota</taxon>
        <taxon>Metazoa</taxon>
        <taxon>Ecdysozoa</taxon>
        <taxon>Nematoda</taxon>
        <taxon>Chromadorea</taxon>
        <taxon>Rhabditida</taxon>
        <taxon>Spirurina</taxon>
        <taxon>Spiruromorpha</taxon>
        <taxon>Filarioidea</taxon>
        <taxon>Onchocercidae</taxon>
        <taxon>Brugia</taxon>
    </lineage>
</organism>
<evidence type="ECO:0008006" key="4">
    <source>
        <dbReference type="Google" id="ProtNLM"/>
    </source>
</evidence>
<evidence type="ECO:0000256" key="1">
    <source>
        <dbReference type="SAM" id="SignalP"/>
    </source>
</evidence>
<feature type="signal peptide" evidence="1">
    <location>
        <begin position="1"/>
        <end position="15"/>
    </location>
</feature>
<keyword evidence="3" id="KW-1185">Reference proteome</keyword>
<evidence type="ECO:0000313" key="2">
    <source>
        <dbReference type="EMBL" id="VDO16725.1"/>
    </source>
</evidence>
<dbReference type="Proteomes" id="UP000280834">
    <property type="component" value="Unassembled WGS sequence"/>
</dbReference>
<feature type="chain" id="PRO_5018174001" description="Secreted protein" evidence="1">
    <location>
        <begin position="16"/>
        <end position="87"/>
    </location>
</feature>
<reference evidence="2 3" key="1">
    <citation type="submission" date="2018-11" db="EMBL/GenBank/DDBJ databases">
        <authorList>
            <consortium name="Pathogen Informatics"/>
        </authorList>
    </citation>
    <scope>NUCLEOTIDE SEQUENCE [LARGE SCALE GENOMIC DNA]</scope>
</reference>
<gene>
    <name evidence="2" type="ORF">BTMF_LOCUS4419</name>
</gene>
<protein>
    <recommendedName>
        <fullName evidence="4">Secreted protein</fullName>
    </recommendedName>
</protein>
<dbReference type="EMBL" id="UZAG01004360">
    <property type="protein sequence ID" value="VDO16725.1"/>
    <property type="molecule type" value="Genomic_DNA"/>
</dbReference>
<evidence type="ECO:0000313" key="3">
    <source>
        <dbReference type="Proteomes" id="UP000280834"/>
    </source>
</evidence>
<dbReference type="AlphaFoldDB" id="A0A3P7WTH6"/>
<keyword evidence="1" id="KW-0732">Signal</keyword>
<name>A0A3P7WTH6_9BILA</name>